<dbReference type="NCBIfam" id="NF006133">
    <property type="entry name" value="PRK08278.1"/>
    <property type="match status" value="1"/>
</dbReference>
<reference evidence="11 12" key="2">
    <citation type="journal article" date="2018" name="Elife">
        <title>Firefly genomes illuminate parallel origins of bioluminescence in beetles.</title>
        <authorList>
            <person name="Fallon T.R."/>
            <person name="Lower S.E."/>
            <person name="Chang C.H."/>
            <person name="Bessho-Uehara M."/>
            <person name="Martin G.J."/>
            <person name="Bewick A.J."/>
            <person name="Behringer M."/>
            <person name="Debat H.J."/>
            <person name="Wong I."/>
            <person name="Day J.C."/>
            <person name="Suvorov A."/>
            <person name="Silva C.J."/>
            <person name="Stanger-Hall K.F."/>
            <person name="Hall D.W."/>
            <person name="Schmitz R.J."/>
            <person name="Nelson D.R."/>
            <person name="Lewis S.M."/>
            <person name="Shigenobu S."/>
            <person name="Bybee S.M."/>
            <person name="Larracuente A.M."/>
            <person name="Oba Y."/>
            <person name="Weng J.K."/>
        </authorList>
    </citation>
    <scope>NUCLEOTIDE SEQUENCE [LARGE SCALE GENOMIC DNA]</scope>
    <source>
        <strain evidence="11">1611_PpyrPB1</strain>
        <tissue evidence="11">Whole body</tissue>
    </source>
</reference>
<evidence type="ECO:0000256" key="7">
    <source>
        <dbReference type="ARBA" id="ARBA00023140"/>
    </source>
</evidence>
<dbReference type="InParanoid" id="A0A1Y1LMZ1"/>
<dbReference type="Proteomes" id="UP000327044">
    <property type="component" value="Unassembled WGS sequence"/>
</dbReference>
<dbReference type="InterPro" id="IPR003033">
    <property type="entry name" value="SCP2_sterol-bd_dom"/>
</dbReference>
<keyword evidence="12" id="KW-1185">Reference proteome</keyword>
<dbReference type="Pfam" id="PF00106">
    <property type="entry name" value="adh_short"/>
    <property type="match status" value="1"/>
</dbReference>
<dbReference type="EMBL" id="VVIM01000002">
    <property type="protein sequence ID" value="KAB0802714.1"/>
    <property type="molecule type" value="Genomic_DNA"/>
</dbReference>
<sequence length="415" mass="46166">MKDLEIEIVDKSVKKLYGKTVFITGGTRGVGKEIALKLARDGANIVIVAETDKPHPSKQGTLHTTIQEVEAAGGRGLAILMDIRHENQVKHAVELTVRTFGGIDILINNASAISLADTEETDMNSYDLINSVNARGTFLVTKMCLPHLKKSTTPHVLCIAPPINLRGFWFAGRVAYAIAKYGMSMCVMGMAEEFRGYGISVNALWPRVVIEKENMVEKQVCRKPTIMGEAAYAILTMDPRPFGEFFLDDQALAQVGMRRYDSYCVDPSFVNKLVLNAFVDDSGTIVQKKIRKTTVEMDKSETADKMEKILEKFESLFDEALVKKTQKVFQITVTGDDHPKKAYIDLKNGKGAFRMGESPETANVHLKMGQDVFYESFVKGFKPSYAYKMGKLEVEGDKNTLRLLDNLIVNSVAKL</sequence>
<proteinExistence type="inferred from homology"/>
<dbReference type="Pfam" id="PF02036">
    <property type="entry name" value="SCP2"/>
    <property type="match status" value="1"/>
</dbReference>
<evidence type="ECO:0000259" key="9">
    <source>
        <dbReference type="Pfam" id="PF02036"/>
    </source>
</evidence>
<dbReference type="SUPFAM" id="SSF55718">
    <property type="entry name" value="SCP-like"/>
    <property type="match status" value="1"/>
</dbReference>
<reference evidence="10" key="1">
    <citation type="journal article" date="2016" name="Sci. Rep.">
        <title>Molecular characterization of firefly nuptial gifts: a multi-omics approach sheds light on postcopulatory sexual selection.</title>
        <authorList>
            <person name="Al-Wathiqui N."/>
            <person name="Fallon T.R."/>
            <person name="South A."/>
            <person name="Weng J.K."/>
            <person name="Lewis S.M."/>
        </authorList>
    </citation>
    <scope>NUCLEOTIDE SEQUENCE</scope>
</reference>
<keyword evidence="5" id="KW-0560">Oxidoreductase</keyword>
<evidence type="ECO:0000313" key="11">
    <source>
        <dbReference type="EMBL" id="KAB0802714.1"/>
    </source>
</evidence>
<evidence type="ECO:0000256" key="4">
    <source>
        <dbReference type="ARBA" id="ARBA00022857"/>
    </source>
</evidence>
<reference evidence="11" key="3">
    <citation type="submission" date="2019-08" db="EMBL/GenBank/DDBJ databases">
        <authorList>
            <consortium name="Photinus pyralis genome working group"/>
            <person name="Fallon T.R."/>
            <person name="Sander Lower S.E."/>
            <person name="Weng J.-K."/>
        </authorList>
    </citation>
    <scope>NUCLEOTIDE SEQUENCE</scope>
    <source>
        <strain evidence="11">1611_PpyrPB1</strain>
        <tissue evidence="11">Whole body</tissue>
    </source>
</reference>
<dbReference type="OrthoDB" id="1933717at2759"/>
<dbReference type="InterPro" id="IPR002347">
    <property type="entry name" value="SDR_fam"/>
</dbReference>
<dbReference type="PRINTS" id="PR00081">
    <property type="entry name" value="GDHRDH"/>
</dbReference>
<dbReference type="PANTHER" id="PTHR42808:SF3">
    <property type="entry name" value="HYDROXYSTEROID DEHYDROGENASE-LIKE PROTEIN 2"/>
    <property type="match status" value="1"/>
</dbReference>
<accession>A0A1Y1LMZ1</accession>
<evidence type="ECO:0000256" key="1">
    <source>
        <dbReference type="ARBA" id="ARBA00004173"/>
    </source>
</evidence>
<evidence type="ECO:0000256" key="5">
    <source>
        <dbReference type="ARBA" id="ARBA00023002"/>
    </source>
</evidence>
<name>A0A1Y1LMZ1_PHOPY</name>
<dbReference type="Gene3D" id="3.40.50.720">
    <property type="entry name" value="NAD(P)-binding Rossmann-like Domain"/>
    <property type="match status" value="1"/>
</dbReference>
<dbReference type="InterPro" id="IPR036527">
    <property type="entry name" value="SCP2_sterol-bd_dom_sf"/>
</dbReference>
<protein>
    <recommendedName>
        <fullName evidence="8">Hydroxysteroid dehydrogenase-like protein 2</fullName>
    </recommendedName>
</protein>
<dbReference type="Gene3D" id="3.30.1050.10">
    <property type="entry name" value="SCP2 sterol-binding domain"/>
    <property type="match status" value="1"/>
</dbReference>
<evidence type="ECO:0000256" key="3">
    <source>
        <dbReference type="ARBA" id="ARBA00006484"/>
    </source>
</evidence>
<comment type="subcellular location">
    <subcellularLocation>
        <location evidence="1">Mitochondrion</location>
    </subcellularLocation>
    <subcellularLocation>
        <location evidence="2">Peroxisome</location>
    </subcellularLocation>
</comment>
<comment type="similarity">
    <text evidence="3">Belongs to the short-chain dehydrogenases/reductases (SDR) family.</text>
</comment>
<feature type="domain" description="SCP2" evidence="9">
    <location>
        <begin position="311"/>
        <end position="407"/>
    </location>
</feature>
<evidence type="ECO:0000313" key="12">
    <source>
        <dbReference type="Proteomes" id="UP000327044"/>
    </source>
</evidence>
<dbReference type="SUPFAM" id="SSF51735">
    <property type="entry name" value="NAD(P)-binding Rossmann-fold domains"/>
    <property type="match status" value="1"/>
</dbReference>
<evidence type="ECO:0000313" key="10">
    <source>
        <dbReference type="EMBL" id="JAV73295.1"/>
    </source>
</evidence>
<dbReference type="InterPro" id="IPR051935">
    <property type="entry name" value="HSDL2"/>
</dbReference>
<organism evidence="10">
    <name type="scientific">Photinus pyralis</name>
    <name type="common">Common eastern firefly</name>
    <name type="synonym">Lampyris pyralis</name>
    <dbReference type="NCBI Taxonomy" id="7054"/>
    <lineage>
        <taxon>Eukaryota</taxon>
        <taxon>Metazoa</taxon>
        <taxon>Ecdysozoa</taxon>
        <taxon>Arthropoda</taxon>
        <taxon>Hexapoda</taxon>
        <taxon>Insecta</taxon>
        <taxon>Pterygota</taxon>
        <taxon>Neoptera</taxon>
        <taxon>Endopterygota</taxon>
        <taxon>Coleoptera</taxon>
        <taxon>Polyphaga</taxon>
        <taxon>Elateriformia</taxon>
        <taxon>Elateroidea</taxon>
        <taxon>Lampyridae</taxon>
        <taxon>Lampyrinae</taxon>
        <taxon>Photinus</taxon>
    </lineage>
</organism>
<evidence type="ECO:0000256" key="8">
    <source>
        <dbReference type="ARBA" id="ARBA00040243"/>
    </source>
</evidence>
<keyword evidence="6" id="KW-0496">Mitochondrion</keyword>
<dbReference type="GO" id="GO:0005739">
    <property type="term" value="C:mitochondrion"/>
    <property type="evidence" value="ECO:0007669"/>
    <property type="project" value="UniProtKB-SubCell"/>
</dbReference>
<dbReference type="EMBL" id="GEZM01054968">
    <property type="protein sequence ID" value="JAV73295.1"/>
    <property type="molecule type" value="Transcribed_RNA"/>
</dbReference>
<dbReference type="GO" id="GO:0005777">
    <property type="term" value="C:peroxisome"/>
    <property type="evidence" value="ECO:0007669"/>
    <property type="project" value="UniProtKB-SubCell"/>
</dbReference>
<dbReference type="AlphaFoldDB" id="A0A1Y1LMZ1"/>
<dbReference type="InterPro" id="IPR036291">
    <property type="entry name" value="NAD(P)-bd_dom_sf"/>
</dbReference>
<keyword evidence="4" id="KW-0521">NADP</keyword>
<evidence type="ECO:0000256" key="2">
    <source>
        <dbReference type="ARBA" id="ARBA00004275"/>
    </source>
</evidence>
<dbReference type="GO" id="GO:0016491">
    <property type="term" value="F:oxidoreductase activity"/>
    <property type="evidence" value="ECO:0007669"/>
    <property type="project" value="UniProtKB-KW"/>
</dbReference>
<keyword evidence="7" id="KW-0576">Peroxisome</keyword>
<dbReference type="FunFam" id="3.40.50.720:FF:000301">
    <property type="entry name" value="Hydroxysteroid dehydrogenase like 2"/>
    <property type="match status" value="1"/>
</dbReference>
<gene>
    <name evidence="11" type="ORF">PPYR_04900</name>
</gene>
<dbReference type="PANTHER" id="PTHR42808">
    <property type="entry name" value="HYDROXYSTEROID DEHYDROGENASE-LIKE PROTEIN 2"/>
    <property type="match status" value="1"/>
</dbReference>
<evidence type="ECO:0000256" key="6">
    <source>
        <dbReference type="ARBA" id="ARBA00023128"/>
    </source>
</evidence>